<feature type="transmembrane region" description="Helical" evidence="1">
    <location>
        <begin position="7"/>
        <end position="27"/>
    </location>
</feature>
<evidence type="ECO:0000313" key="2">
    <source>
        <dbReference type="EMBL" id="ERI77303.1"/>
    </source>
</evidence>
<dbReference type="EMBL" id="AWSU01000160">
    <property type="protein sequence ID" value="ERI77303.1"/>
    <property type="molecule type" value="Genomic_DNA"/>
</dbReference>
<evidence type="ECO:0000256" key="1">
    <source>
        <dbReference type="SAM" id="Phobius"/>
    </source>
</evidence>
<feature type="transmembrane region" description="Helical" evidence="1">
    <location>
        <begin position="33"/>
        <end position="57"/>
    </location>
</feature>
<name>A0ABC9TYE9_CLOSY</name>
<reference evidence="2 3" key="1">
    <citation type="submission" date="2013-07" db="EMBL/GenBank/DDBJ databases">
        <authorList>
            <person name="Weinstock G."/>
            <person name="Sodergren E."/>
            <person name="Wylie T."/>
            <person name="Fulton L."/>
            <person name="Fulton R."/>
            <person name="Fronick C."/>
            <person name="O'Laughlin M."/>
            <person name="Godfrey J."/>
            <person name="Miner T."/>
            <person name="Herter B."/>
            <person name="Appelbaum E."/>
            <person name="Cordes M."/>
            <person name="Lek S."/>
            <person name="Wollam A."/>
            <person name="Pepin K.H."/>
            <person name="Palsikar V.B."/>
            <person name="Mitreva M."/>
            <person name="Wilson R.K."/>
        </authorList>
    </citation>
    <scope>NUCLEOTIDE SEQUENCE [LARGE SCALE GENOMIC DNA]</scope>
    <source>
        <strain evidence="2 3">ATCC 14940</strain>
    </source>
</reference>
<gene>
    <name evidence="2" type="ORF">CLOSYM_02092</name>
</gene>
<organism evidence="2 3">
    <name type="scientific">[Clostridium] symbiosum ATCC 14940</name>
    <dbReference type="NCBI Taxonomy" id="411472"/>
    <lineage>
        <taxon>Bacteria</taxon>
        <taxon>Bacillati</taxon>
        <taxon>Bacillota</taxon>
        <taxon>Clostridia</taxon>
        <taxon>Lachnospirales</taxon>
        <taxon>Lachnospiraceae</taxon>
        <taxon>Otoolea</taxon>
    </lineage>
</organism>
<dbReference type="Proteomes" id="UP000016491">
    <property type="component" value="Unassembled WGS sequence"/>
</dbReference>
<keyword evidence="1" id="KW-1133">Transmembrane helix</keyword>
<keyword evidence="1" id="KW-0812">Transmembrane</keyword>
<dbReference type="RefSeq" id="WP_021642828.1">
    <property type="nucleotide sequence ID" value="NZ_KE992967.1"/>
</dbReference>
<accession>A0ABC9TYE9</accession>
<evidence type="ECO:0008006" key="4">
    <source>
        <dbReference type="Google" id="ProtNLM"/>
    </source>
</evidence>
<proteinExistence type="predicted"/>
<dbReference type="AlphaFoldDB" id="A0ABC9TYE9"/>
<keyword evidence="1" id="KW-0472">Membrane</keyword>
<evidence type="ECO:0000313" key="3">
    <source>
        <dbReference type="Proteomes" id="UP000016491"/>
    </source>
</evidence>
<sequence>MSKMSKIVFAIFNILLLSSNYIFVAWFPSYLVFGWIPFQLLFFYMSMLVAAAVWGLYYNCFFNKQKHIDERYGEE</sequence>
<comment type="caution">
    <text evidence="2">The sequence shown here is derived from an EMBL/GenBank/DDBJ whole genome shotgun (WGS) entry which is preliminary data.</text>
</comment>
<protein>
    <recommendedName>
        <fullName evidence="4">DUF3311 domain-containing protein</fullName>
    </recommendedName>
</protein>